<name>A0A917F5N7_9HYPH</name>
<evidence type="ECO:0000256" key="5">
    <source>
        <dbReference type="ARBA" id="ARBA00022519"/>
    </source>
</evidence>
<evidence type="ECO:0000313" key="13">
    <source>
        <dbReference type="Proteomes" id="UP000606044"/>
    </source>
</evidence>
<proteinExistence type="inferred from homology"/>
<keyword evidence="13" id="KW-1185">Reference proteome</keyword>
<keyword evidence="9 10" id="KW-0472">Membrane</keyword>
<dbReference type="CDD" id="cd17341">
    <property type="entry name" value="MFS_NRT2_like"/>
    <property type="match status" value="2"/>
</dbReference>
<dbReference type="GO" id="GO:0005886">
    <property type="term" value="C:plasma membrane"/>
    <property type="evidence" value="ECO:0007669"/>
    <property type="project" value="UniProtKB-SubCell"/>
</dbReference>
<feature type="transmembrane region" description="Helical" evidence="10">
    <location>
        <begin position="59"/>
        <end position="81"/>
    </location>
</feature>
<feature type="transmembrane region" description="Helical" evidence="10">
    <location>
        <begin position="292"/>
        <end position="309"/>
    </location>
</feature>
<feature type="transmembrane region" description="Helical" evidence="10">
    <location>
        <begin position="146"/>
        <end position="171"/>
    </location>
</feature>
<dbReference type="AlphaFoldDB" id="A0A917F5N7"/>
<reference evidence="12" key="2">
    <citation type="submission" date="2020-09" db="EMBL/GenBank/DDBJ databases">
        <authorList>
            <person name="Sun Q."/>
            <person name="Sedlacek I."/>
        </authorList>
    </citation>
    <scope>NUCLEOTIDE SEQUENCE</scope>
    <source>
        <strain evidence="12">CCM 7897</strain>
    </source>
</reference>
<evidence type="ECO:0000256" key="4">
    <source>
        <dbReference type="ARBA" id="ARBA00022475"/>
    </source>
</evidence>
<dbReference type="InterPro" id="IPR044772">
    <property type="entry name" value="NO3_transporter"/>
</dbReference>
<feature type="transmembrane region" description="Helical" evidence="10">
    <location>
        <begin position="23"/>
        <end position="47"/>
    </location>
</feature>
<dbReference type="FunFam" id="1.20.1250.20:FF:000024">
    <property type="entry name" value="Nitrite extrusion protein NarK"/>
    <property type="match status" value="1"/>
</dbReference>
<feature type="domain" description="Major facilitator superfamily (MFS) profile" evidence="11">
    <location>
        <begin position="22"/>
        <end position="420"/>
    </location>
</feature>
<organism evidence="12 13">
    <name type="scientific">Azorhizobium oxalatiphilum</name>
    <dbReference type="NCBI Taxonomy" id="980631"/>
    <lineage>
        <taxon>Bacteria</taxon>
        <taxon>Pseudomonadati</taxon>
        <taxon>Pseudomonadota</taxon>
        <taxon>Alphaproteobacteria</taxon>
        <taxon>Hyphomicrobiales</taxon>
        <taxon>Xanthobacteraceae</taxon>
        <taxon>Azorhizobium</taxon>
    </lineage>
</organism>
<feature type="transmembrane region" description="Helical" evidence="10">
    <location>
        <begin position="788"/>
        <end position="814"/>
    </location>
</feature>
<feature type="transmembrane region" description="Helical" evidence="10">
    <location>
        <begin position="177"/>
        <end position="195"/>
    </location>
</feature>
<protein>
    <recommendedName>
        <fullName evidence="11">Major facilitator superfamily (MFS) profile domain-containing protein</fullName>
    </recommendedName>
</protein>
<feature type="transmembrane region" description="Helical" evidence="10">
    <location>
        <begin position="876"/>
        <end position="896"/>
    </location>
</feature>
<dbReference type="PANTHER" id="PTHR23515">
    <property type="entry name" value="HIGH-AFFINITY NITRATE TRANSPORTER 2.3"/>
    <property type="match status" value="1"/>
</dbReference>
<evidence type="ECO:0000256" key="10">
    <source>
        <dbReference type="SAM" id="Phobius"/>
    </source>
</evidence>
<gene>
    <name evidence="12" type="ORF">GCM10007301_09740</name>
</gene>
<dbReference type="Proteomes" id="UP000606044">
    <property type="component" value="Unassembled WGS sequence"/>
</dbReference>
<dbReference type="PROSITE" id="PS50850">
    <property type="entry name" value="MFS"/>
    <property type="match status" value="1"/>
</dbReference>
<feature type="transmembrane region" description="Helical" evidence="10">
    <location>
        <begin position="113"/>
        <end position="134"/>
    </location>
</feature>
<evidence type="ECO:0000256" key="2">
    <source>
        <dbReference type="ARBA" id="ARBA00008432"/>
    </source>
</evidence>
<feature type="transmembrane region" description="Helical" evidence="10">
    <location>
        <begin position="545"/>
        <end position="564"/>
    </location>
</feature>
<dbReference type="NCBIfam" id="TIGR00886">
    <property type="entry name" value="2A0108"/>
    <property type="match status" value="1"/>
</dbReference>
<evidence type="ECO:0000256" key="7">
    <source>
        <dbReference type="ARBA" id="ARBA00022989"/>
    </source>
</evidence>
<comment type="subcellular location">
    <subcellularLocation>
        <location evidence="1">Cell inner membrane</location>
        <topology evidence="1">Multi-pass membrane protein</topology>
    </subcellularLocation>
</comment>
<feature type="transmembrane region" description="Helical" evidence="10">
    <location>
        <begin position="364"/>
        <end position="389"/>
    </location>
</feature>
<dbReference type="Pfam" id="PF07690">
    <property type="entry name" value="MFS_1"/>
    <property type="match status" value="2"/>
</dbReference>
<evidence type="ECO:0000256" key="6">
    <source>
        <dbReference type="ARBA" id="ARBA00022692"/>
    </source>
</evidence>
<accession>A0A917F5N7</accession>
<keyword evidence="4" id="KW-1003">Cell membrane</keyword>
<sequence length="921" mass="99611">MRERRESIMPAIHDIDRGKQRNALAMSTVAFTTCFAVWTIFAIIGVSIRRELGLSETQFGLLVGTPILTGSLIRVVLGIWTDRYGGRLVFTATMLAAAVATFLLSYATTYPQMLAAALGVGIAGGSFAVGVAYVSRWYPAGKQGTALGIFGAGNVGSAVTKFLAPFVMVAFGWQMVAQVWAAALVVMAAIFWFSTTDDPVQAERRRTGVRPKSAWLELEPLKNVQVWRFAIYYFFVFGAFVALALWLPQYLINVYGLDIKTAGMIAAFFSVPASLFRAYGGHLSDVYGARRVLYWTFLVGIAATFVLSYPPTDYVVQGLNGPIAFHMEMGLVGFTVAVFVLGFFMALGKAAVYKHIPVYYPAHVGSVGGLVGMIGGLGGFLLPILFGVLLDLTGLWTSCFMALFLLVSGALVWMHVSIRQMEREAGGAVLARLPQLPEMQGLPEPVATPRASGAVLTDWRPEDPEFWTKTGRAIARRNLWLSIPALLLSFAIWQVWSVVVAKLPLVGFTFTTDQLFWLAALPGISGATLRIFYSFMVPIFGGRLWTTLTTWSLIIPALGIGYAVQNPDTPYVVLLILALLCGFGGGNFSSSMANISFFFPKAEKGNALALNAGLGNLGVSVVQFVVPLAITAGVFGWMGGDPAMVKGQPPLWLQNAGFVFVPFIALSAFASWFGMNDIADAKASFAEQAVIFRRAHNWIMCWLYTGTFGSFIGYSAGFPLLAKALFPDVNALQFAFLGPLVGALSRSGSGWLADRHGGARVTIWAFVLMMIGVSGVLWFIGIREQPGAFWGFFASFLLLFFASGVGNASTFQMIPAIMTREMERLMPEAGPDTRRKQAEKESAAITGFTAAIAAFGAFFIPKGYGTSIALTGGPEAALWAFLIFYVSCLVLTWAVYTRKGGLLHDIERARRGASSRPAAAE</sequence>
<feature type="transmembrane region" description="Helical" evidence="10">
    <location>
        <begin position="88"/>
        <end position="107"/>
    </location>
</feature>
<feature type="transmembrane region" description="Helical" evidence="10">
    <location>
        <begin position="843"/>
        <end position="864"/>
    </location>
</feature>
<evidence type="ECO:0000313" key="12">
    <source>
        <dbReference type="EMBL" id="GGF52303.1"/>
    </source>
</evidence>
<dbReference type="GO" id="GO:0015112">
    <property type="term" value="F:nitrate transmembrane transporter activity"/>
    <property type="evidence" value="ECO:0007669"/>
    <property type="project" value="InterPro"/>
</dbReference>
<keyword evidence="7 10" id="KW-1133">Transmembrane helix</keyword>
<evidence type="ECO:0000256" key="1">
    <source>
        <dbReference type="ARBA" id="ARBA00004429"/>
    </source>
</evidence>
<evidence type="ECO:0000256" key="9">
    <source>
        <dbReference type="ARBA" id="ARBA00023136"/>
    </source>
</evidence>
<keyword evidence="6 10" id="KW-0812">Transmembrane</keyword>
<dbReference type="Gene3D" id="1.20.1250.20">
    <property type="entry name" value="MFS general substrate transporter like domains"/>
    <property type="match status" value="3"/>
</dbReference>
<feature type="transmembrane region" description="Helical" evidence="10">
    <location>
        <begin position="608"/>
        <end position="639"/>
    </location>
</feature>
<dbReference type="InterPro" id="IPR004737">
    <property type="entry name" value="NO3_transporter_NarK/NarU-like"/>
</dbReference>
<keyword evidence="5" id="KW-0997">Cell inner membrane</keyword>
<dbReference type="EMBL" id="BMCT01000001">
    <property type="protein sequence ID" value="GGF52303.1"/>
    <property type="molecule type" value="Genomic_DNA"/>
</dbReference>
<dbReference type="InterPro" id="IPR020846">
    <property type="entry name" value="MFS_dom"/>
</dbReference>
<reference evidence="12" key="1">
    <citation type="journal article" date="2014" name="Int. J. Syst. Evol. Microbiol.">
        <title>Complete genome sequence of Corynebacterium casei LMG S-19264T (=DSM 44701T), isolated from a smear-ripened cheese.</title>
        <authorList>
            <consortium name="US DOE Joint Genome Institute (JGI-PGF)"/>
            <person name="Walter F."/>
            <person name="Albersmeier A."/>
            <person name="Kalinowski J."/>
            <person name="Ruckert C."/>
        </authorList>
    </citation>
    <scope>NUCLEOTIDE SEQUENCE</scope>
    <source>
        <strain evidence="12">CCM 7897</strain>
    </source>
</reference>
<dbReference type="GO" id="GO:0015291">
    <property type="term" value="F:secondary active transmembrane transporter activity"/>
    <property type="evidence" value="ECO:0007669"/>
    <property type="project" value="UniProtKB-ARBA"/>
</dbReference>
<dbReference type="InterPro" id="IPR011701">
    <property type="entry name" value="MFS"/>
</dbReference>
<dbReference type="GO" id="GO:0042128">
    <property type="term" value="P:nitrate assimilation"/>
    <property type="evidence" value="ECO:0007669"/>
    <property type="project" value="UniProtKB-KW"/>
</dbReference>
<feature type="transmembrane region" description="Helical" evidence="10">
    <location>
        <begin position="259"/>
        <end position="280"/>
    </location>
</feature>
<feature type="transmembrane region" description="Helical" evidence="10">
    <location>
        <begin position="516"/>
        <end position="533"/>
    </location>
</feature>
<dbReference type="GO" id="GO:0015113">
    <property type="term" value="F:nitrite transmembrane transporter activity"/>
    <property type="evidence" value="ECO:0007669"/>
    <property type="project" value="InterPro"/>
</dbReference>
<feature type="transmembrane region" description="Helical" evidence="10">
    <location>
        <begin position="729"/>
        <end position="749"/>
    </location>
</feature>
<evidence type="ECO:0000256" key="3">
    <source>
        <dbReference type="ARBA" id="ARBA00022448"/>
    </source>
</evidence>
<keyword evidence="8" id="KW-0534">Nitrate assimilation</keyword>
<feature type="transmembrane region" description="Helical" evidence="10">
    <location>
        <begin position="761"/>
        <end position="782"/>
    </location>
</feature>
<feature type="transmembrane region" description="Helical" evidence="10">
    <location>
        <begin position="395"/>
        <end position="414"/>
    </location>
</feature>
<evidence type="ECO:0000256" key="8">
    <source>
        <dbReference type="ARBA" id="ARBA00023063"/>
    </source>
</evidence>
<feature type="transmembrane region" description="Helical" evidence="10">
    <location>
        <begin position="570"/>
        <end position="588"/>
    </location>
</feature>
<feature type="transmembrane region" description="Helical" evidence="10">
    <location>
        <begin position="651"/>
        <end position="674"/>
    </location>
</feature>
<feature type="transmembrane region" description="Helical" evidence="10">
    <location>
        <begin position="479"/>
        <end position="496"/>
    </location>
</feature>
<comment type="caution">
    <text evidence="12">The sequence shown here is derived from an EMBL/GenBank/DDBJ whole genome shotgun (WGS) entry which is preliminary data.</text>
</comment>
<evidence type="ECO:0000259" key="11">
    <source>
        <dbReference type="PROSITE" id="PS50850"/>
    </source>
</evidence>
<feature type="transmembrane region" description="Helical" evidence="10">
    <location>
        <begin position="695"/>
        <end position="717"/>
    </location>
</feature>
<feature type="transmembrane region" description="Helical" evidence="10">
    <location>
        <begin position="229"/>
        <end position="247"/>
    </location>
</feature>
<dbReference type="SUPFAM" id="SSF103473">
    <property type="entry name" value="MFS general substrate transporter"/>
    <property type="match status" value="2"/>
</dbReference>
<comment type="similarity">
    <text evidence="2">Belongs to the major facilitator superfamily. Nitrate/nitrite porter (TC 2.A.1.8) family.</text>
</comment>
<keyword evidence="3" id="KW-0813">Transport</keyword>
<dbReference type="InterPro" id="IPR036259">
    <property type="entry name" value="MFS_trans_sf"/>
</dbReference>
<feature type="transmembrane region" description="Helical" evidence="10">
    <location>
        <begin position="329"/>
        <end position="352"/>
    </location>
</feature>